<reference evidence="7" key="2">
    <citation type="submission" date="2025-08" db="UniProtKB">
        <authorList>
            <consortium name="Ensembl"/>
        </authorList>
    </citation>
    <scope>IDENTIFICATION</scope>
</reference>
<feature type="site" description="Cleavage; by autolysis" evidence="3">
    <location>
        <begin position="718"/>
        <end position="719"/>
    </location>
</feature>
<evidence type="ECO:0000259" key="6">
    <source>
        <dbReference type="PROSITE" id="PS51145"/>
    </source>
</evidence>
<evidence type="ECO:0000256" key="3">
    <source>
        <dbReference type="PIRSR" id="PIRSR619502-2"/>
    </source>
</evidence>
<feature type="region of interest" description="Disordered" evidence="4">
    <location>
        <begin position="1029"/>
        <end position="1050"/>
    </location>
</feature>
<evidence type="ECO:0000313" key="7">
    <source>
        <dbReference type="Ensembl" id="ENSOMYP00000114537.1"/>
    </source>
</evidence>
<dbReference type="SMART" id="SM00369">
    <property type="entry name" value="LRR_TYP"/>
    <property type="match status" value="6"/>
</dbReference>
<dbReference type="InterPro" id="IPR050216">
    <property type="entry name" value="LRR_domain-containing"/>
</dbReference>
<dbReference type="Pfam" id="PF00531">
    <property type="entry name" value="Death"/>
    <property type="match status" value="1"/>
</dbReference>
<dbReference type="InterPro" id="IPR032675">
    <property type="entry name" value="LRR_dom_sf"/>
</dbReference>
<evidence type="ECO:0000259" key="5">
    <source>
        <dbReference type="PROSITE" id="PS50017"/>
    </source>
</evidence>
<name>A0A8K9V4J8_ONCMY</name>
<dbReference type="GO" id="GO:0006974">
    <property type="term" value="P:DNA damage response"/>
    <property type="evidence" value="ECO:0007669"/>
    <property type="project" value="InterPro"/>
</dbReference>
<dbReference type="PANTHER" id="PTHR48051:SF1">
    <property type="entry name" value="RAS SUPPRESSOR PROTEIN 1"/>
    <property type="match status" value="1"/>
</dbReference>
<dbReference type="FunFam" id="1.10.533.10:FF:000088">
    <property type="entry name" value="P53-induced death domain protein 1"/>
    <property type="match status" value="1"/>
</dbReference>
<organism evidence="7 8">
    <name type="scientific">Oncorhynchus mykiss</name>
    <name type="common">Rainbow trout</name>
    <name type="synonym">Salmo gairdneri</name>
    <dbReference type="NCBI Taxonomy" id="8022"/>
    <lineage>
        <taxon>Eukaryota</taxon>
        <taxon>Metazoa</taxon>
        <taxon>Chordata</taxon>
        <taxon>Craniata</taxon>
        <taxon>Vertebrata</taxon>
        <taxon>Euteleostomi</taxon>
        <taxon>Actinopterygii</taxon>
        <taxon>Neopterygii</taxon>
        <taxon>Teleostei</taxon>
        <taxon>Protacanthopterygii</taxon>
        <taxon>Salmoniformes</taxon>
        <taxon>Salmonidae</taxon>
        <taxon>Salmoninae</taxon>
        <taxon>Oncorhynchus</taxon>
    </lineage>
</organism>
<dbReference type="Pfam" id="PF10461">
    <property type="entry name" value="Peptidase_S68"/>
    <property type="match status" value="1"/>
</dbReference>
<dbReference type="PROSITE" id="PS51450">
    <property type="entry name" value="LRR"/>
    <property type="match status" value="1"/>
</dbReference>
<feature type="compositionally biased region" description="Basic and acidic residues" evidence="4">
    <location>
        <begin position="57"/>
        <end position="71"/>
    </location>
</feature>
<feature type="region of interest" description="Disordered" evidence="4">
    <location>
        <begin position="57"/>
        <end position="88"/>
    </location>
</feature>
<dbReference type="PROSITE" id="PS51145">
    <property type="entry name" value="ZU5"/>
    <property type="match status" value="1"/>
</dbReference>
<feature type="compositionally biased region" description="Basic and acidic residues" evidence="4">
    <location>
        <begin position="1029"/>
        <end position="1042"/>
    </location>
</feature>
<dbReference type="Gene3D" id="2.60.220.30">
    <property type="match status" value="2"/>
</dbReference>
<dbReference type="InterPro" id="IPR003591">
    <property type="entry name" value="Leu-rich_rpt_typical-subtyp"/>
</dbReference>
<dbReference type="SUPFAM" id="SSF52047">
    <property type="entry name" value="RNI-like"/>
    <property type="match status" value="1"/>
</dbReference>
<keyword evidence="8" id="KW-1185">Reference proteome</keyword>
<dbReference type="AlphaFoldDB" id="A0A8K9V4J8"/>
<feature type="domain" description="ZU5" evidence="6">
    <location>
        <begin position="586"/>
        <end position="727"/>
    </location>
</feature>
<dbReference type="Gene3D" id="1.10.533.10">
    <property type="entry name" value="Death Domain, Fas"/>
    <property type="match status" value="1"/>
</dbReference>
<feature type="region of interest" description="Disordered" evidence="4">
    <location>
        <begin position="106"/>
        <end position="138"/>
    </location>
</feature>
<dbReference type="Proteomes" id="UP000694395">
    <property type="component" value="Chromosome 30"/>
</dbReference>
<feature type="compositionally biased region" description="Pro residues" evidence="4">
    <location>
        <begin position="116"/>
        <end position="135"/>
    </location>
</feature>
<dbReference type="GeneID" id="110522694"/>
<feature type="domain" description="Death" evidence="5">
    <location>
        <begin position="918"/>
        <end position="1017"/>
    </location>
</feature>
<dbReference type="FunFam" id="2.60.220.30:FF:000011">
    <property type="entry name" value="P53-induced death domain protein 1"/>
    <property type="match status" value="1"/>
</dbReference>
<dbReference type="Pfam" id="PF23598">
    <property type="entry name" value="LRR_14"/>
    <property type="match status" value="1"/>
</dbReference>
<feature type="region of interest" description="Disordered" evidence="4">
    <location>
        <begin position="1"/>
        <end position="39"/>
    </location>
</feature>
<sequence>MEREKKKKREWRRRSGQEKAEGENQAGGGTMETGHDPLGQMRNKTVHRITHFPVDKMTHHLGEELSRREGQTEGETTRVSAVRNKEESGIQMGTEKMEEMNTGLITVTDRDDDDPPSIPPAPSISPAPSIPPAPSISPLSISTLSSPSPSFLAPLSSFSPVPSLTPPLPPSVELCAVLTDTRLTLDVYQGGTAVLQVLWVSVPGQLRGLQYLRLGSEDRGALEGALEVLPHLTQLRSLAIRGHCFHDAHGDPLPGLLTSLPPSLSSLSLLVHLDLSFNLLSSFPPCLLTLPLLSTLLLGHNHLTDLPPSFGPLPALRYLSLLGNCLASLPPSLGQLKTLHTLDVSYNLLETLPEEIGALEELVKLELSHNRLKRLPETMGCLLSLRDLVIHSNDLRVLPVCLCLDKLDKLKIDVRNNPLGRPPTPPPLPPTPGQVETRIPELHLGPNRHRFCVSPAGCHVFLPGGAELLFPSGCLATTTTLQWAERRPDRKWVWLEEHDFLLSRPLELLPHGISFLKPVEVCVPYHRSRKGEVVVRRFDGQQWSTLSTETRRGSIGHSSHPGGRPARLACVSVRQFSWFVAVGRPVRDSCSVTPEGALLVSRSDAGIKLTFPPDCTVQTRTIILQVLQVSVTEVQTLCGDPQARVSPLLCLSQDPSIQFLQPIKVQVPLPTGLTGHTVDLSCLHLLHGDPSAHTWTDITSQVSLYVTQLYAIFYITHFSWYWLWYTTQRCVSGVVRRVYQRLKQFQVQFLVLQRRTDPKQVLLQCLPADKVDNRVQSLSEQYDGPQPSDLCDLLEGEQFFAGFERGLDVSADRPDCAEGRLSFVFYSRLKNLKEVYVCPTQKQEGSIRGQVSFYRGEVPSDIPQEVARKRKGHDSQWLATLPLRLPGLNSEGGSNGMDWEQPRYPPLNLGDPESGYLTEANLLAISLQIGQDWRSIGINLGISYQELDRMQYKYRDNLGAVVLEMLFHWARGQQQEGVGLCPAGGPGQQGIGAVPRLIDAMVESGRRDLAEEIKDIVRLGTRKYNESLRRVGLEEEEKRPSTDTDPSPSH</sequence>
<dbReference type="SUPFAM" id="SSF47986">
    <property type="entry name" value="DEATH domain"/>
    <property type="match status" value="1"/>
</dbReference>
<dbReference type="PROSITE" id="PS50017">
    <property type="entry name" value="DEATH_DOMAIN"/>
    <property type="match status" value="1"/>
</dbReference>
<dbReference type="Ensembl" id="ENSOMYT00000150010.1">
    <property type="protein sequence ID" value="ENSOMYP00000114537.1"/>
    <property type="gene ID" value="ENSOMYG00000075119.1"/>
</dbReference>
<dbReference type="KEGG" id="omy:110522694"/>
<dbReference type="Pfam" id="PF00791">
    <property type="entry name" value="ZU5"/>
    <property type="match status" value="1"/>
</dbReference>
<dbReference type="InterPro" id="IPR001611">
    <property type="entry name" value="Leu-rich_rpt"/>
</dbReference>
<accession>A0A8K9V4J8</accession>
<dbReference type="SMART" id="SM00364">
    <property type="entry name" value="LRR_BAC"/>
    <property type="match status" value="4"/>
</dbReference>
<dbReference type="RefSeq" id="XP_036824430.1">
    <property type="nucleotide sequence ID" value="XM_036968535.1"/>
</dbReference>
<dbReference type="GO" id="GO:0007165">
    <property type="term" value="P:signal transduction"/>
    <property type="evidence" value="ECO:0007669"/>
    <property type="project" value="InterPro"/>
</dbReference>
<dbReference type="GeneTree" id="ENSGT00940000166188"/>
<evidence type="ECO:0000313" key="8">
    <source>
        <dbReference type="Proteomes" id="UP000694395"/>
    </source>
</evidence>
<keyword evidence="1" id="KW-0433">Leucine-rich repeat</keyword>
<evidence type="ECO:0000256" key="2">
    <source>
        <dbReference type="ARBA" id="ARBA00022737"/>
    </source>
</evidence>
<protein>
    <submittedName>
        <fullName evidence="7">P53-induced death domain protein 1</fullName>
    </submittedName>
</protein>
<dbReference type="GO" id="GO:0005737">
    <property type="term" value="C:cytoplasm"/>
    <property type="evidence" value="ECO:0007669"/>
    <property type="project" value="TreeGrafter"/>
</dbReference>
<dbReference type="InterPro" id="IPR000488">
    <property type="entry name" value="Death_dom"/>
</dbReference>
<dbReference type="InterPro" id="IPR011029">
    <property type="entry name" value="DEATH-like_dom_sf"/>
</dbReference>
<dbReference type="GO" id="GO:0006915">
    <property type="term" value="P:apoptotic process"/>
    <property type="evidence" value="ECO:0007669"/>
    <property type="project" value="InterPro"/>
</dbReference>
<dbReference type="OrthoDB" id="676979at2759"/>
<dbReference type="PANTHER" id="PTHR48051">
    <property type="match status" value="1"/>
</dbReference>
<evidence type="ECO:0000256" key="4">
    <source>
        <dbReference type="SAM" id="MobiDB-lite"/>
    </source>
</evidence>
<keyword evidence="2" id="KW-0677">Repeat</keyword>
<feature type="compositionally biased region" description="Basic and acidic residues" evidence="4">
    <location>
        <begin position="13"/>
        <end position="22"/>
    </location>
</feature>
<dbReference type="Gene3D" id="3.80.10.10">
    <property type="entry name" value="Ribonuclease Inhibitor"/>
    <property type="match status" value="1"/>
</dbReference>
<reference evidence="7" key="1">
    <citation type="submission" date="2020-07" db="EMBL/GenBank/DDBJ databases">
        <title>A long reads based de novo assembly of the rainbow trout Arlee double haploid line genome.</title>
        <authorList>
            <person name="Gao G."/>
            <person name="Palti Y."/>
        </authorList>
    </citation>
    <scope>NUCLEOTIDE SEQUENCE [LARGE SCALE GENOMIC DNA]</scope>
</reference>
<dbReference type="InterPro" id="IPR000906">
    <property type="entry name" value="ZU5_dom"/>
</dbReference>
<dbReference type="RefSeq" id="XP_036824429.1">
    <property type="nucleotide sequence ID" value="XM_036968534.1"/>
</dbReference>
<reference evidence="7" key="3">
    <citation type="submission" date="2025-09" db="UniProtKB">
        <authorList>
            <consortium name="Ensembl"/>
        </authorList>
    </citation>
    <scope>IDENTIFICATION</scope>
</reference>
<dbReference type="FunFam" id="3.80.10.10:FF:001086">
    <property type="entry name" value="P53-induced death domain protein 1"/>
    <property type="match status" value="1"/>
</dbReference>
<feature type="compositionally biased region" description="Basic residues" evidence="4">
    <location>
        <begin position="1"/>
        <end position="12"/>
    </location>
</feature>
<dbReference type="InterPro" id="IPR055414">
    <property type="entry name" value="LRR_R13L4/SHOC2-like"/>
</dbReference>
<feature type="site" description="Cleavage; by autolysis" evidence="3">
    <location>
        <begin position="576"/>
        <end position="577"/>
    </location>
</feature>
<dbReference type="InterPro" id="IPR019502">
    <property type="entry name" value="Peptidase_S68_pidd"/>
</dbReference>
<proteinExistence type="predicted"/>
<evidence type="ECO:0000256" key="1">
    <source>
        <dbReference type="ARBA" id="ARBA00022614"/>
    </source>
</evidence>
<dbReference type="CTD" id="55367"/>